<name>A0A4Q0NZN7_9FLAO</name>
<evidence type="ECO:0008006" key="9">
    <source>
        <dbReference type="Google" id="ProtNLM"/>
    </source>
</evidence>
<comment type="subcellular location">
    <subcellularLocation>
        <location evidence="1">Cell membrane</location>
        <topology evidence="1">Multi-pass membrane protein</topology>
    </subcellularLocation>
</comment>
<dbReference type="PANTHER" id="PTHR39087">
    <property type="entry name" value="UPF0104 MEMBRANE PROTEIN MJ1595"/>
    <property type="match status" value="1"/>
</dbReference>
<dbReference type="Pfam" id="PF03706">
    <property type="entry name" value="LPG_synthase_TM"/>
    <property type="match status" value="1"/>
</dbReference>
<dbReference type="NCBIfam" id="TIGR00374">
    <property type="entry name" value="flippase-like domain"/>
    <property type="match status" value="1"/>
</dbReference>
<evidence type="ECO:0000256" key="6">
    <source>
        <dbReference type="SAM" id="Phobius"/>
    </source>
</evidence>
<feature type="transmembrane region" description="Helical" evidence="6">
    <location>
        <begin position="277"/>
        <end position="294"/>
    </location>
</feature>
<keyword evidence="8" id="KW-1185">Reference proteome</keyword>
<feature type="transmembrane region" description="Helical" evidence="6">
    <location>
        <begin position="56"/>
        <end position="75"/>
    </location>
</feature>
<feature type="transmembrane region" description="Helical" evidence="6">
    <location>
        <begin position="300"/>
        <end position="327"/>
    </location>
</feature>
<evidence type="ECO:0000256" key="5">
    <source>
        <dbReference type="ARBA" id="ARBA00023136"/>
    </source>
</evidence>
<evidence type="ECO:0000313" key="7">
    <source>
        <dbReference type="EMBL" id="RXG18161.1"/>
    </source>
</evidence>
<accession>A0A4Q0NZN7</accession>
<gene>
    <name evidence="7" type="ORF">DSM04_101350</name>
</gene>
<dbReference type="EMBL" id="QOVI01000001">
    <property type="protein sequence ID" value="RXG18161.1"/>
    <property type="molecule type" value="Genomic_DNA"/>
</dbReference>
<dbReference type="AlphaFoldDB" id="A0A4Q0NZN7"/>
<feature type="transmembrane region" description="Helical" evidence="6">
    <location>
        <begin position="172"/>
        <end position="192"/>
    </location>
</feature>
<keyword evidence="2" id="KW-1003">Cell membrane</keyword>
<keyword evidence="5 6" id="KW-0472">Membrane</keyword>
<feature type="transmembrane region" description="Helical" evidence="6">
    <location>
        <begin position="139"/>
        <end position="157"/>
    </location>
</feature>
<proteinExistence type="predicted"/>
<dbReference type="GO" id="GO:0005886">
    <property type="term" value="C:plasma membrane"/>
    <property type="evidence" value="ECO:0007669"/>
    <property type="project" value="UniProtKB-SubCell"/>
</dbReference>
<comment type="caution">
    <text evidence="7">The sequence shown here is derived from an EMBL/GenBank/DDBJ whole genome shotgun (WGS) entry which is preliminary data.</text>
</comment>
<dbReference type="Proteomes" id="UP000289821">
    <property type="component" value="Unassembled WGS sequence"/>
</dbReference>
<reference evidence="7 8" key="1">
    <citation type="submission" date="2018-07" db="EMBL/GenBank/DDBJ databases">
        <title>Leeuwenhoekiella genomics.</title>
        <authorList>
            <person name="Tahon G."/>
            <person name="Willems A."/>
        </authorList>
    </citation>
    <scope>NUCLEOTIDE SEQUENCE [LARGE SCALE GENOMIC DNA]</scope>
    <source>
        <strain evidence="7 8">R-50232</strain>
    </source>
</reference>
<feature type="transmembrane region" description="Helical" evidence="6">
    <location>
        <begin position="224"/>
        <end position="245"/>
    </location>
</feature>
<dbReference type="PANTHER" id="PTHR39087:SF2">
    <property type="entry name" value="UPF0104 MEMBRANE PROTEIN MJ1595"/>
    <property type="match status" value="1"/>
</dbReference>
<feature type="transmembrane region" description="Helical" evidence="6">
    <location>
        <begin position="18"/>
        <end position="36"/>
    </location>
</feature>
<evidence type="ECO:0000313" key="8">
    <source>
        <dbReference type="Proteomes" id="UP000289821"/>
    </source>
</evidence>
<protein>
    <recommendedName>
        <fullName evidence="9">Lysylphosphatidylglycerol synthase-like protein</fullName>
    </recommendedName>
</protein>
<evidence type="ECO:0000256" key="2">
    <source>
        <dbReference type="ARBA" id="ARBA00022475"/>
    </source>
</evidence>
<dbReference type="RefSeq" id="WP_201740399.1">
    <property type="nucleotide sequence ID" value="NZ_QOVJ01000001.1"/>
</dbReference>
<sequence length="331" mass="36820">MKKPICSIKLSKKTLIKLLKVIIPLGIGIVLIYYSLSSATEEERAILWKNIKQANPFYIAVSLLFGILSHLSRAWRWQFLLEPMGYKPKLANRFMAVMAAYLANLGIPRSGELLRGALLTTYEEVPFEKAFGTIISERIADFLMLLLVVAIAILLQTDTLLEYLNDQNINPLYTVAFLALAVGGILVGFKIVKNAKSGFLHKIQQFMTGLVEGMRSILNMKHKLAFIAHTLFIWVMYVLMFWVIKFTIPEIADASTGVILAAFVIGSFSISVTNGGIGVYPIAIGALFIFFGYSKQGGEAFGWIVWGSQTLLVLILGALSFLLLPLYNQKK</sequence>
<feature type="transmembrane region" description="Helical" evidence="6">
    <location>
        <begin position="251"/>
        <end position="270"/>
    </location>
</feature>
<dbReference type="InterPro" id="IPR022791">
    <property type="entry name" value="L-PG_synthase/AglD"/>
</dbReference>
<organism evidence="7 8">
    <name type="scientific">Leeuwenhoekiella aestuarii</name>
    <dbReference type="NCBI Taxonomy" id="2249426"/>
    <lineage>
        <taxon>Bacteria</taxon>
        <taxon>Pseudomonadati</taxon>
        <taxon>Bacteroidota</taxon>
        <taxon>Flavobacteriia</taxon>
        <taxon>Flavobacteriales</taxon>
        <taxon>Flavobacteriaceae</taxon>
        <taxon>Leeuwenhoekiella</taxon>
    </lineage>
</organism>
<keyword evidence="4 6" id="KW-1133">Transmembrane helix</keyword>
<evidence type="ECO:0000256" key="4">
    <source>
        <dbReference type="ARBA" id="ARBA00022989"/>
    </source>
</evidence>
<keyword evidence="3 6" id="KW-0812">Transmembrane</keyword>
<evidence type="ECO:0000256" key="1">
    <source>
        <dbReference type="ARBA" id="ARBA00004651"/>
    </source>
</evidence>
<evidence type="ECO:0000256" key="3">
    <source>
        <dbReference type="ARBA" id="ARBA00022692"/>
    </source>
</evidence>